<dbReference type="Pfam" id="PF13472">
    <property type="entry name" value="Lipase_GDSL_2"/>
    <property type="match status" value="1"/>
</dbReference>
<dbReference type="Gene3D" id="3.40.50.1110">
    <property type="entry name" value="SGNH hydrolase"/>
    <property type="match status" value="1"/>
</dbReference>
<dbReference type="InterPro" id="IPR036514">
    <property type="entry name" value="SGNH_hydro_sf"/>
</dbReference>
<evidence type="ECO:0000313" key="3">
    <source>
        <dbReference type="Proteomes" id="UP001198862"/>
    </source>
</evidence>
<protein>
    <submittedName>
        <fullName evidence="2">Arylesterase</fullName>
    </submittedName>
</protein>
<dbReference type="PANTHER" id="PTHR30383:SF24">
    <property type="entry name" value="THIOESTERASE 1_PROTEASE 1_LYSOPHOSPHOLIPASE L1"/>
    <property type="match status" value="1"/>
</dbReference>
<accession>A0ABS8KZK9</accession>
<dbReference type="PANTHER" id="PTHR30383">
    <property type="entry name" value="THIOESTERASE 1/PROTEASE 1/LYSOPHOSPHOLIPASE L1"/>
    <property type="match status" value="1"/>
</dbReference>
<name>A0ABS8KZK9_9HYPH</name>
<proteinExistence type="predicted"/>
<keyword evidence="3" id="KW-1185">Reference proteome</keyword>
<gene>
    <name evidence="2" type="ORF">LJ725_21360</name>
</gene>
<dbReference type="InterPro" id="IPR051532">
    <property type="entry name" value="Ester_Hydrolysis_Enzymes"/>
</dbReference>
<evidence type="ECO:0000313" key="2">
    <source>
        <dbReference type="EMBL" id="MCC8431531.1"/>
    </source>
</evidence>
<dbReference type="Proteomes" id="UP001198862">
    <property type="component" value="Unassembled WGS sequence"/>
</dbReference>
<dbReference type="RefSeq" id="WP_230552877.1">
    <property type="nucleotide sequence ID" value="NZ_JAJISD010000010.1"/>
</dbReference>
<dbReference type="EMBL" id="JAJISD010000010">
    <property type="protein sequence ID" value="MCC8431531.1"/>
    <property type="molecule type" value="Genomic_DNA"/>
</dbReference>
<dbReference type="InterPro" id="IPR013830">
    <property type="entry name" value="SGNH_hydro"/>
</dbReference>
<reference evidence="2 3" key="1">
    <citation type="submission" date="2021-11" db="EMBL/GenBank/DDBJ databases">
        <authorList>
            <person name="Lee D.-H."/>
            <person name="Kim S.-B."/>
        </authorList>
    </citation>
    <scope>NUCLEOTIDE SEQUENCE [LARGE SCALE GENOMIC DNA]</scope>
    <source>
        <strain evidence="2 3">KCTC 52223</strain>
    </source>
</reference>
<evidence type="ECO:0000259" key="1">
    <source>
        <dbReference type="Pfam" id="PF13472"/>
    </source>
</evidence>
<organism evidence="2 3">
    <name type="scientific">Reyranella aquatilis</name>
    <dbReference type="NCBI Taxonomy" id="2035356"/>
    <lineage>
        <taxon>Bacteria</taxon>
        <taxon>Pseudomonadati</taxon>
        <taxon>Pseudomonadota</taxon>
        <taxon>Alphaproteobacteria</taxon>
        <taxon>Hyphomicrobiales</taxon>
        <taxon>Reyranellaceae</taxon>
        <taxon>Reyranella</taxon>
    </lineage>
</organism>
<dbReference type="SUPFAM" id="SSF52266">
    <property type="entry name" value="SGNH hydrolase"/>
    <property type="match status" value="1"/>
</dbReference>
<comment type="caution">
    <text evidence="2">The sequence shown here is derived from an EMBL/GenBank/DDBJ whole genome shotgun (WGS) entry which is preliminary data.</text>
</comment>
<feature type="domain" description="SGNH hydrolase-type esterase" evidence="1">
    <location>
        <begin position="53"/>
        <end position="212"/>
    </location>
</feature>
<dbReference type="CDD" id="cd01822">
    <property type="entry name" value="Lysophospholipase_L1_like"/>
    <property type="match status" value="1"/>
</dbReference>
<sequence>MKLQTRYGGFTAAVNSRIAAILALVLCVAVATGIATAHAQSGQTASEPVKLAILGDSLAAGYGLAPAQAFPTRLQAALKEKGRNVTVINHGVSGDTTAGGLERIDWMMGDKPDIVMVELGGNDMLRALDPASTEKNLDAIIGKLKEAGATVWLVGMLAPRNFGPEYVKQFDGLFKTLADKHGVPLYPFFLDGVAQDPALNQPDGIHPNAKGVDVIVERILPFVTKNLDDAASVRRPARP</sequence>